<dbReference type="EMBL" id="NBII01000007">
    <property type="protein sequence ID" value="PAV17239.1"/>
    <property type="molecule type" value="Genomic_DNA"/>
</dbReference>
<name>A0A286UCH2_9AGAM</name>
<feature type="transmembrane region" description="Helical" evidence="2">
    <location>
        <begin position="464"/>
        <end position="485"/>
    </location>
</feature>
<proteinExistence type="predicted"/>
<keyword evidence="4" id="KW-1185">Reference proteome</keyword>
<evidence type="ECO:0000313" key="4">
    <source>
        <dbReference type="Proteomes" id="UP000217199"/>
    </source>
</evidence>
<dbReference type="Proteomes" id="UP000217199">
    <property type="component" value="Unassembled WGS sequence"/>
</dbReference>
<reference evidence="3 4" key="1">
    <citation type="journal article" date="2017" name="Mol. Ecol.">
        <title>Comparative and population genomic landscape of Phellinus noxius: A hypervariable fungus causing root rot in trees.</title>
        <authorList>
            <person name="Chung C.L."/>
            <person name="Lee T.J."/>
            <person name="Akiba M."/>
            <person name="Lee H.H."/>
            <person name="Kuo T.H."/>
            <person name="Liu D."/>
            <person name="Ke H.M."/>
            <person name="Yokoi T."/>
            <person name="Roa M.B."/>
            <person name="Lu M.J."/>
            <person name="Chang Y.Y."/>
            <person name="Ann P.J."/>
            <person name="Tsai J.N."/>
            <person name="Chen C.Y."/>
            <person name="Tzean S.S."/>
            <person name="Ota Y."/>
            <person name="Hattori T."/>
            <person name="Sahashi N."/>
            <person name="Liou R.F."/>
            <person name="Kikuchi T."/>
            <person name="Tsai I.J."/>
        </authorList>
    </citation>
    <scope>NUCLEOTIDE SEQUENCE [LARGE SCALE GENOMIC DNA]</scope>
    <source>
        <strain evidence="3 4">FFPRI411160</strain>
    </source>
</reference>
<gene>
    <name evidence="3" type="ORF">PNOK_0730300</name>
</gene>
<feature type="transmembrane region" description="Helical" evidence="2">
    <location>
        <begin position="397"/>
        <end position="419"/>
    </location>
</feature>
<keyword evidence="2 3" id="KW-0812">Transmembrane</keyword>
<feature type="transmembrane region" description="Helical" evidence="2">
    <location>
        <begin position="138"/>
        <end position="158"/>
    </location>
</feature>
<comment type="caution">
    <text evidence="3">The sequence shown here is derived from an EMBL/GenBank/DDBJ whole genome shotgun (WGS) entry which is preliminary data.</text>
</comment>
<feature type="transmembrane region" description="Helical" evidence="2">
    <location>
        <begin position="439"/>
        <end position="458"/>
    </location>
</feature>
<feature type="transmembrane region" description="Helical" evidence="2">
    <location>
        <begin position="547"/>
        <end position="570"/>
    </location>
</feature>
<keyword evidence="2" id="KW-1133">Transmembrane helix</keyword>
<feature type="transmembrane region" description="Helical" evidence="2">
    <location>
        <begin position="256"/>
        <end position="275"/>
    </location>
</feature>
<protein>
    <submittedName>
        <fullName evidence="3">Transmembrane amino acid transporter</fullName>
    </submittedName>
</protein>
<feature type="transmembrane region" description="Helical" evidence="2">
    <location>
        <begin position="282"/>
        <end position="305"/>
    </location>
</feature>
<feature type="compositionally biased region" description="Low complexity" evidence="1">
    <location>
        <begin position="72"/>
        <end position="93"/>
    </location>
</feature>
<dbReference type="OrthoDB" id="3259324at2759"/>
<organism evidence="3 4">
    <name type="scientific">Pyrrhoderma noxium</name>
    <dbReference type="NCBI Taxonomy" id="2282107"/>
    <lineage>
        <taxon>Eukaryota</taxon>
        <taxon>Fungi</taxon>
        <taxon>Dikarya</taxon>
        <taxon>Basidiomycota</taxon>
        <taxon>Agaricomycotina</taxon>
        <taxon>Agaricomycetes</taxon>
        <taxon>Hymenochaetales</taxon>
        <taxon>Hymenochaetaceae</taxon>
        <taxon>Pyrrhoderma</taxon>
    </lineage>
</organism>
<feature type="region of interest" description="Disordered" evidence="1">
    <location>
        <begin position="72"/>
        <end position="97"/>
    </location>
</feature>
<sequence>MRLGITLSSDQVLNVTKSSHAAGTAPVKSPSSYSLTPKSKFRGFLSSVALTLSAAAGYAACFHPLPGAIMSPRSSSESTSSRSSSRSSDSEPSGLNSTSALILVRNSEEVDRSYALSDDEEYQDEGFKQSELVLPPSVVFGYFLSPCLKLGAMLVLSSQASLKVSVPALAVFSFLSIFSRQIWFLLARYVKKSDVGDIVAEAVARGRRKAGVRSFARTVSRIASGLVRLLLATLYLRRAIDGLEPLWPEGVFPISSKFAVNIVYLTILIPITLAPSLESRRLIYSTGLSNILYIGWLCGVIYAHARGALNTDTVMLSRGRLFQDITIMAFAFSSLSTLQLYSGLVGSQVNNDKKEKRYLSISSISFYAALVGTALILPLLFPSVKFHGTKATDEDSILIRDIIATLTSFILLLGIPSLLTSSPTIPLPTSLRRYQNRPLGRYLNILLLFLLSTLPQSLDGVLEDIVVITVLMSTYFLPALLHIILHNMRSPLSIIVQPQSTTPRVHPDSDIDAEDDEGGVYGRDRDTEELLLRKERALQRRRLGRRIMWDIGVWILLVPVGGGGFVWSIGRIAGHW</sequence>
<evidence type="ECO:0000313" key="3">
    <source>
        <dbReference type="EMBL" id="PAV17239.1"/>
    </source>
</evidence>
<feature type="transmembrane region" description="Helical" evidence="2">
    <location>
        <begin position="164"/>
        <end position="186"/>
    </location>
</feature>
<feature type="transmembrane region" description="Helical" evidence="2">
    <location>
        <begin position="215"/>
        <end position="236"/>
    </location>
</feature>
<dbReference type="AlphaFoldDB" id="A0A286UCH2"/>
<dbReference type="InParanoid" id="A0A286UCH2"/>
<keyword evidence="2" id="KW-0472">Membrane</keyword>
<evidence type="ECO:0000256" key="2">
    <source>
        <dbReference type="SAM" id="Phobius"/>
    </source>
</evidence>
<feature type="transmembrane region" description="Helical" evidence="2">
    <location>
        <begin position="358"/>
        <end position="377"/>
    </location>
</feature>
<feature type="transmembrane region" description="Helical" evidence="2">
    <location>
        <begin position="325"/>
        <end position="346"/>
    </location>
</feature>
<evidence type="ECO:0000256" key="1">
    <source>
        <dbReference type="SAM" id="MobiDB-lite"/>
    </source>
</evidence>
<dbReference type="STRING" id="2282107.A0A286UCH2"/>
<feature type="region of interest" description="Disordered" evidence="1">
    <location>
        <begin position="500"/>
        <end position="519"/>
    </location>
</feature>
<accession>A0A286UCH2</accession>